<comment type="caution">
    <text evidence="1">The sequence shown here is derived from an EMBL/GenBank/DDBJ whole genome shotgun (WGS) entry which is preliminary data.</text>
</comment>
<dbReference type="AlphaFoldDB" id="A0A6V7VY40"/>
<reference evidence="1 2" key="1">
    <citation type="submission" date="2020-08" db="EMBL/GenBank/DDBJ databases">
        <authorList>
            <person name="Koutsovoulos G."/>
            <person name="Danchin GJ E."/>
        </authorList>
    </citation>
    <scope>NUCLEOTIDE SEQUENCE [LARGE SCALE GENOMIC DNA]</scope>
</reference>
<dbReference type="Proteomes" id="UP000580250">
    <property type="component" value="Unassembled WGS sequence"/>
</dbReference>
<dbReference type="EMBL" id="CAJEWN010000336">
    <property type="protein sequence ID" value="CAD2179121.1"/>
    <property type="molecule type" value="Genomic_DNA"/>
</dbReference>
<evidence type="ECO:0000313" key="2">
    <source>
        <dbReference type="Proteomes" id="UP000580250"/>
    </source>
</evidence>
<evidence type="ECO:0000313" key="1">
    <source>
        <dbReference type="EMBL" id="CAD2179121.1"/>
    </source>
</evidence>
<accession>A0A6V7VY40</accession>
<gene>
    <name evidence="1" type="ORF">MENT_LOCUS31110</name>
</gene>
<organism evidence="1 2">
    <name type="scientific">Meloidogyne enterolobii</name>
    <name type="common">Root-knot nematode worm</name>
    <name type="synonym">Meloidogyne mayaguensis</name>
    <dbReference type="NCBI Taxonomy" id="390850"/>
    <lineage>
        <taxon>Eukaryota</taxon>
        <taxon>Metazoa</taxon>
        <taxon>Ecdysozoa</taxon>
        <taxon>Nematoda</taxon>
        <taxon>Chromadorea</taxon>
        <taxon>Rhabditida</taxon>
        <taxon>Tylenchina</taxon>
        <taxon>Tylenchomorpha</taxon>
        <taxon>Tylenchoidea</taxon>
        <taxon>Meloidogynidae</taxon>
        <taxon>Meloidogyninae</taxon>
        <taxon>Meloidogyne</taxon>
    </lineage>
</organism>
<name>A0A6V7VY40_MELEN</name>
<proteinExistence type="predicted"/>
<protein>
    <submittedName>
        <fullName evidence="1">Uncharacterized protein</fullName>
    </submittedName>
</protein>
<sequence length="43" mass="5295">MEIFGDKKRMDRKGKHVVYYLNWLMIRGNWQSFSLKLVLKHNN</sequence>